<accession>R7SUE0</accession>
<sequence>MLIFTSPDIVKGSFELAIARKSPGTYLVILARAYGMAATREYIVLNVSTPRSTVPPLSSAGRPLIWLDADLDRQPPHLRPPNGVLAALRAADSEVIRPTGRTQRMHAKLGGERDAHEVELLLDEDQLARSCWYCDALEVDTDVRDNDRFPLCSGEGYTSTYMCQQVRRRLTCVCRSNLRFIPVRQETCVRKSYLRLPALILMNKQL</sequence>
<dbReference type="AlphaFoldDB" id="R7SUE0"/>
<dbReference type="GeneID" id="18843356"/>
<evidence type="ECO:0000313" key="2">
    <source>
        <dbReference type="Proteomes" id="UP000053319"/>
    </source>
</evidence>
<dbReference type="EMBL" id="JH719425">
    <property type="protein sequence ID" value="EJF59375.1"/>
    <property type="molecule type" value="Genomic_DNA"/>
</dbReference>
<name>R7SUE0_DICSQ</name>
<protein>
    <submittedName>
        <fullName evidence="1">Uncharacterized protein</fullName>
    </submittedName>
</protein>
<dbReference type="KEGG" id="dsq:DICSQDRAFT_65185"/>
<gene>
    <name evidence="1" type="ORF">DICSQDRAFT_65185</name>
</gene>
<dbReference type="OMA" id="CYECARK"/>
<organism evidence="1 2">
    <name type="scientific">Dichomitus squalens (strain LYAD-421)</name>
    <name type="common">Western red white-rot fungus</name>
    <dbReference type="NCBI Taxonomy" id="732165"/>
    <lineage>
        <taxon>Eukaryota</taxon>
        <taxon>Fungi</taxon>
        <taxon>Dikarya</taxon>
        <taxon>Basidiomycota</taxon>
        <taxon>Agaricomycotina</taxon>
        <taxon>Agaricomycetes</taxon>
        <taxon>Polyporales</taxon>
        <taxon>Polyporaceae</taxon>
        <taxon>Dichomitus</taxon>
    </lineage>
</organism>
<reference evidence="1 2" key="1">
    <citation type="journal article" date="2012" name="Science">
        <title>The Paleozoic origin of enzymatic lignin decomposition reconstructed from 31 fungal genomes.</title>
        <authorList>
            <person name="Floudas D."/>
            <person name="Binder M."/>
            <person name="Riley R."/>
            <person name="Barry K."/>
            <person name="Blanchette R.A."/>
            <person name="Henrissat B."/>
            <person name="Martinez A.T."/>
            <person name="Otillar R."/>
            <person name="Spatafora J.W."/>
            <person name="Yadav J.S."/>
            <person name="Aerts A."/>
            <person name="Benoit I."/>
            <person name="Boyd A."/>
            <person name="Carlson A."/>
            <person name="Copeland A."/>
            <person name="Coutinho P.M."/>
            <person name="de Vries R.P."/>
            <person name="Ferreira P."/>
            <person name="Findley K."/>
            <person name="Foster B."/>
            <person name="Gaskell J."/>
            <person name="Glotzer D."/>
            <person name="Gorecki P."/>
            <person name="Heitman J."/>
            <person name="Hesse C."/>
            <person name="Hori C."/>
            <person name="Igarashi K."/>
            <person name="Jurgens J.A."/>
            <person name="Kallen N."/>
            <person name="Kersten P."/>
            <person name="Kohler A."/>
            <person name="Kuees U."/>
            <person name="Kumar T.K.A."/>
            <person name="Kuo A."/>
            <person name="LaButti K."/>
            <person name="Larrondo L.F."/>
            <person name="Lindquist E."/>
            <person name="Ling A."/>
            <person name="Lombard V."/>
            <person name="Lucas S."/>
            <person name="Lundell T."/>
            <person name="Martin R."/>
            <person name="McLaughlin D.J."/>
            <person name="Morgenstern I."/>
            <person name="Morin E."/>
            <person name="Murat C."/>
            <person name="Nagy L.G."/>
            <person name="Nolan M."/>
            <person name="Ohm R.A."/>
            <person name="Patyshakuliyeva A."/>
            <person name="Rokas A."/>
            <person name="Ruiz-Duenas F.J."/>
            <person name="Sabat G."/>
            <person name="Salamov A."/>
            <person name="Samejima M."/>
            <person name="Schmutz J."/>
            <person name="Slot J.C."/>
            <person name="St John F."/>
            <person name="Stenlid J."/>
            <person name="Sun H."/>
            <person name="Sun S."/>
            <person name="Syed K."/>
            <person name="Tsang A."/>
            <person name="Wiebenga A."/>
            <person name="Young D."/>
            <person name="Pisabarro A."/>
            <person name="Eastwood D.C."/>
            <person name="Martin F."/>
            <person name="Cullen D."/>
            <person name="Grigoriev I.V."/>
            <person name="Hibbett D.S."/>
        </authorList>
    </citation>
    <scope>NUCLEOTIDE SEQUENCE [LARGE SCALE GENOMIC DNA]</scope>
    <source>
        <strain evidence="1 2">LYAD-421 SS1</strain>
    </source>
</reference>
<dbReference type="Proteomes" id="UP000053319">
    <property type="component" value="Unassembled WGS sequence"/>
</dbReference>
<dbReference type="HOGENOM" id="CLU_127774_0_0_1"/>
<proteinExistence type="predicted"/>
<dbReference type="RefSeq" id="XP_007367958.1">
    <property type="nucleotide sequence ID" value="XM_007367896.1"/>
</dbReference>
<evidence type="ECO:0000313" key="1">
    <source>
        <dbReference type="EMBL" id="EJF59375.1"/>
    </source>
</evidence>